<sequence length="71" mass="8227">AWRLLLHYRELVSRFLQVQQSEEAGDLKQAVGQIEAIQQFLQETEPEVAPALDCYVMLRDLERLKAAWDLG</sequence>
<comment type="caution">
    <text evidence="1">The sequence shown here is derived from an EMBL/GenBank/DDBJ whole genome shotgun (WGS) entry which is preliminary data.</text>
</comment>
<protein>
    <submittedName>
        <fullName evidence="1">Uncharacterized protein</fullName>
    </submittedName>
</protein>
<accession>X0U995</accession>
<evidence type="ECO:0000313" key="1">
    <source>
        <dbReference type="EMBL" id="GAG02399.1"/>
    </source>
</evidence>
<reference evidence="1" key="1">
    <citation type="journal article" date="2014" name="Front. Microbiol.">
        <title>High frequency of phylogenetically diverse reductive dehalogenase-homologous genes in deep subseafloor sedimentary metagenomes.</title>
        <authorList>
            <person name="Kawai M."/>
            <person name="Futagami T."/>
            <person name="Toyoda A."/>
            <person name="Takaki Y."/>
            <person name="Nishi S."/>
            <person name="Hori S."/>
            <person name="Arai W."/>
            <person name="Tsubouchi T."/>
            <person name="Morono Y."/>
            <person name="Uchiyama I."/>
            <person name="Ito T."/>
            <person name="Fujiyama A."/>
            <person name="Inagaki F."/>
            <person name="Takami H."/>
        </authorList>
    </citation>
    <scope>NUCLEOTIDE SEQUENCE</scope>
    <source>
        <strain evidence="1">Expedition CK06-06</strain>
    </source>
</reference>
<name>X0U995_9ZZZZ</name>
<organism evidence="1">
    <name type="scientific">marine sediment metagenome</name>
    <dbReference type="NCBI Taxonomy" id="412755"/>
    <lineage>
        <taxon>unclassified sequences</taxon>
        <taxon>metagenomes</taxon>
        <taxon>ecological metagenomes</taxon>
    </lineage>
</organism>
<proteinExistence type="predicted"/>
<feature type="non-terminal residue" evidence="1">
    <location>
        <position position="1"/>
    </location>
</feature>
<dbReference type="EMBL" id="BARS01023965">
    <property type="protein sequence ID" value="GAG02399.1"/>
    <property type="molecule type" value="Genomic_DNA"/>
</dbReference>
<dbReference type="AlphaFoldDB" id="X0U995"/>
<gene>
    <name evidence="1" type="ORF">S01H1_38104</name>
</gene>